<feature type="chain" id="PRO_5034480924" evidence="2">
    <location>
        <begin position="20"/>
        <end position="201"/>
    </location>
</feature>
<keyword evidence="2" id="KW-0732">Signal</keyword>
<keyword evidence="1" id="KW-1133">Transmembrane helix</keyword>
<dbReference type="OrthoDB" id="10451173at2759"/>
<evidence type="ECO:0000313" key="3">
    <source>
        <dbReference type="Proteomes" id="UP000694844"/>
    </source>
</evidence>
<gene>
    <name evidence="4" type="primary">LOC111130923</name>
</gene>
<organism evidence="3 4">
    <name type="scientific">Crassostrea virginica</name>
    <name type="common">Eastern oyster</name>
    <dbReference type="NCBI Taxonomy" id="6565"/>
    <lineage>
        <taxon>Eukaryota</taxon>
        <taxon>Metazoa</taxon>
        <taxon>Spiralia</taxon>
        <taxon>Lophotrochozoa</taxon>
        <taxon>Mollusca</taxon>
        <taxon>Bivalvia</taxon>
        <taxon>Autobranchia</taxon>
        <taxon>Pteriomorphia</taxon>
        <taxon>Ostreida</taxon>
        <taxon>Ostreoidea</taxon>
        <taxon>Ostreidae</taxon>
        <taxon>Crassostrea</taxon>
    </lineage>
</organism>
<evidence type="ECO:0000256" key="2">
    <source>
        <dbReference type="SAM" id="SignalP"/>
    </source>
</evidence>
<keyword evidence="1" id="KW-0812">Transmembrane</keyword>
<accession>A0A8B8E3M7</accession>
<name>A0A8B8E3M7_CRAVI</name>
<feature type="transmembrane region" description="Helical" evidence="1">
    <location>
        <begin position="163"/>
        <end position="185"/>
    </location>
</feature>
<dbReference type="AlphaFoldDB" id="A0A8B8E3M7"/>
<feature type="signal peptide" evidence="2">
    <location>
        <begin position="1"/>
        <end position="19"/>
    </location>
</feature>
<dbReference type="RefSeq" id="XP_022333916.1">
    <property type="nucleotide sequence ID" value="XM_022478208.1"/>
</dbReference>
<dbReference type="KEGG" id="cvn:111130923"/>
<keyword evidence="1" id="KW-0472">Membrane</keyword>
<dbReference type="GeneID" id="111130923"/>
<reference evidence="4" key="1">
    <citation type="submission" date="2025-08" db="UniProtKB">
        <authorList>
            <consortium name="RefSeq"/>
        </authorList>
    </citation>
    <scope>IDENTIFICATION</scope>
    <source>
        <tissue evidence="4">Whole sample</tissue>
    </source>
</reference>
<protein>
    <submittedName>
        <fullName evidence="4">Uncharacterized protein LOC111130923</fullName>
    </submittedName>
</protein>
<sequence length="201" mass="22218">MEMKICISLILLMIGLVSTTNISSNVTYLFPDNTCYLSSKPSHTNTSSLYVFGYNGRPISEDCQTISLHSADATLDKYRLCITPESFIDPNCSVTVEFRFSDTVMVFNCNTSELDTFCTNEETELTIKTMVVEGYQNANFTITVQNAISEIHTENFVTDSGRIVGIAVGGTVGVIVIGLVCFIYIRGKNSRNDYAYHSSNS</sequence>
<evidence type="ECO:0000313" key="4">
    <source>
        <dbReference type="RefSeq" id="XP_022333916.1"/>
    </source>
</evidence>
<keyword evidence="3" id="KW-1185">Reference proteome</keyword>
<proteinExistence type="predicted"/>
<evidence type="ECO:0000256" key="1">
    <source>
        <dbReference type="SAM" id="Phobius"/>
    </source>
</evidence>
<dbReference type="Proteomes" id="UP000694844">
    <property type="component" value="Chromosome 4"/>
</dbReference>